<dbReference type="RefSeq" id="WP_230526965.1">
    <property type="nucleotide sequence ID" value="NZ_JAJGAK010000002.1"/>
</dbReference>
<evidence type="ECO:0000256" key="5">
    <source>
        <dbReference type="SAM" id="Phobius"/>
    </source>
</evidence>
<keyword evidence="7" id="KW-1185">Reference proteome</keyword>
<dbReference type="InterPro" id="IPR034294">
    <property type="entry name" value="Aquaporin_transptr"/>
</dbReference>
<reference evidence="6" key="1">
    <citation type="submission" date="2021-10" db="EMBL/GenBank/DDBJ databases">
        <authorList>
            <person name="Lyu M."/>
            <person name="Wang X."/>
            <person name="Meng X."/>
            <person name="Xu K."/>
        </authorList>
    </citation>
    <scope>NUCLEOTIDE SEQUENCE</scope>
    <source>
        <strain evidence="6">A6</strain>
    </source>
</reference>
<accession>A0ABS8JIA4</accession>
<evidence type="ECO:0000256" key="2">
    <source>
        <dbReference type="ARBA" id="ARBA00022692"/>
    </source>
</evidence>
<dbReference type="EMBL" id="JAJGAK010000002">
    <property type="protein sequence ID" value="MCC8363333.1"/>
    <property type="molecule type" value="Genomic_DNA"/>
</dbReference>
<feature type="transmembrane region" description="Helical" evidence="5">
    <location>
        <begin position="73"/>
        <end position="91"/>
    </location>
</feature>
<feature type="transmembrane region" description="Helical" evidence="5">
    <location>
        <begin position="96"/>
        <end position="113"/>
    </location>
</feature>
<name>A0ABS8JIA4_9GAMM</name>
<keyword evidence="2 5" id="KW-0812">Transmembrane</keyword>
<dbReference type="PANTHER" id="PTHR19139:SF284">
    <property type="entry name" value="AQUAPORIN"/>
    <property type="match status" value="1"/>
</dbReference>
<protein>
    <submittedName>
        <fullName evidence="6">Aquaporin</fullName>
    </submittedName>
</protein>
<gene>
    <name evidence="6" type="ORF">LK996_09645</name>
</gene>
<feature type="transmembrane region" description="Helical" evidence="5">
    <location>
        <begin position="33"/>
        <end position="53"/>
    </location>
</feature>
<evidence type="ECO:0000256" key="3">
    <source>
        <dbReference type="ARBA" id="ARBA00022989"/>
    </source>
</evidence>
<dbReference type="InterPro" id="IPR023271">
    <property type="entry name" value="Aquaporin-like"/>
</dbReference>
<dbReference type="SUPFAM" id="SSF81338">
    <property type="entry name" value="Aquaporin-like"/>
    <property type="match status" value="1"/>
</dbReference>
<organism evidence="6 7">
    <name type="scientific">Noviluteimonas lactosilytica</name>
    <dbReference type="NCBI Taxonomy" id="2888523"/>
    <lineage>
        <taxon>Bacteria</taxon>
        <taxon>Pseudomonadati</taxon>
        <taxon>Pseudomonadota</taxon>
        <taxon>Gammaproteobacteria</taxon>
        <taxon>Lysobacterales</taxon>
        <taxon>Lysobacteraceae</taxon>
        <taxon>Noviluteimonas</taxon>
    </lineage>
</organism>
<keyword evidence="4 5" id="KW-0472">Membrane</keyword>
<evidence type="ECO:0000313" key="6">
    <source>
        <dbReference type="EMBL" id="MCC8363333.1"/>
    </source>
</evidence>
<evidence type="ECO:0000256" key="1">
    <source>
        <dbReference type="ARBA" id="ARBA00004141"/>
    </source>
</evidence>
<evidence type="ECO:0000256" key="4">
    <source>
        <dbReference type="ARBA" id="ARBA00023136"/>
    </source>
</evidence>
<dbReference type="Proteomes" id="UP001165293">
    <property type="component" value="Unassembled WGS sequence"/>
</dbReference>
<keyword evidence="3 5" id="KW-1133">Transmembrane helix</keyword>
<comment type="subcellular location">
    <subcellularLocation>
        <location evidence="1">Membrane</location>
        <topology evidence="1">Multi-pass membrane protein</topology>
    </subcellularLocation>
</comment>
<evidence type="ECO:0000313" key="7">
    <source>
        <dbReference type="Proteomes" id="UP001165293"/>
    </source>
</evidence>
<comment type="caution">
    <text evidence="6">The sequence shown here is derived from an EMBL/GenBank/DDBJ whole genome shotgun (WGS) entry which is preliminary data.</text>
</comment>
<dbReference type="InterPro" id="IPR000425">
    <property type="entry name" value="MIP"/>
</dbReference>
<dbReference type="Pfam" id="PF00230">
    <property type="entry name" value="MIP"/>
    <property type="match status" value="1"/>
</dbReference>
<proteinExistence type="predicted"/>
<dbReference type="Gene3D" id="1.20.1080.10">
    <property type="entry name" value="Glycerol uptake facilitator protein"/>
    <property type="match status" value="1"/>
</dbReference>
<dbReference type="PANTHER" id="PTHR19139">
    <property type="entry name" value="AQUAPORIN TRANSPORTER"/>
    <property type="match status" value="1"/>
</dbReference>
<sequence length="306" mass="33025">MLIVALGPVSGAHFNPVVTLAMRLRGALTSRETAAYIAVQVIAAIVGVALAHGMFDQALLQPGTHAREGTGQWLSEGIATFGLLLTILLGIAHRPAAVPALVAAYILAAYWFTGSTSFANPAVTFARSLTQSFAGIRPRAIPDVRFEVAAECPLSTRADIEGTLKANAEMTGTPMMELDVNGEAPGLAGKACEAVLLQQYWHKGVLVEPANVIHMRFSGVWHRLYFDYGIVFWRISDAPPEPGSDTDYEWEYPLEDLGAAAEVIGIPLDHYSMKPVVGGSTVELCFETGKRIIFENVDDHTTYRVV</sequence>